<organism evidence="1 2">
    <name type="scientific">Rhodohalobacter mucosus</name>
    <dbReference type="NCBI Taxonomy" id="2079485"/>
    <lineage>
        <taxon>Bacteria</taxon>
        <taxon>Pseudomonadati</taxon>
        <taxon>Balneolota</taxon>
        <taxon>Balneolia</taxon>
        <taxon>Balneolales</taxon>
        <taxon>Balneolaceae</taxon>
        <taxon>Rhodohalobacter</taxon>
    </lineage>
</organism>
<dbReference type="RefSeq" id="WP_109645821.1">
    <property type="nucleotide sequence ID" value="NZ_QGGB01000004.1"/>
</dbReference>
<reference evidence="1 2" key="1">
    <citation type="submission" date="2018-05" db="EMBL/GenBank/DDBJ databases">
        <title>Rhodohalobacter halophilus gen. nov., sp. nov., a moderately halophilic member of the family Balneolaceae.</title>
        <authorList>
            <person name="Liu Z.-W."/>
        </authorList>
    </citation>
    <scope>NUCLEOTIDE SEQUENCE [LARGE SCALE GENOMIC DNA]</scope>
    <source>
        <strain evidence="1 2">8A47</strain>
    </source>
</reference>
<keyword evidence="2" id="KW-1185">Reference proteome</keyword>
<dbReference type="OrthoDB" id="1524272at2"/>
<sequence length="200" mass="22435">MDYIAVLSYEHLDNSMFLNAFTKALSRKEKRGIILHEDSEYTDRLIQTGMMREDARIRAVKDLNHRLVALFADQGISTIGLNGYQKELISYGESGISVDAGQFARFPDHPVLLLSNLIHHSGSEKPFFAPLAELTVSLKNSLGIDETILFSTDDQSSVIKGDFPMSISPGTLRQKELETHVPEGFRNRQESFILTSADLF</sequence>
<evidence type="ECO:0000313" key="2">
    <source>
        <dbReference type="Proteomes" id="UP000245533"/>
    </source>
</evidence>
<evidence type="ECO:0000313" key="1">
    <source>
        <dbReference type="EMBL" id="PWN07195.1"/>
    </source>
</evidence>
<accession>A0A316TVN4</accession>
<dbReference type="EMBL" id="QGGB01000004">
    <property type="protein sequence ID" value="PWN07195.1"/>
    <property type="molecule type" value="Genomic_DNA"/>
</dbReference>
<comment type="caution">
    <text evidence="1">The sequence shown here is derived from an EMBL/GenBank/DDBJ whole genome shotgun (WGS) entry which is preliminary data.</text>
</comment>
<name>A0A316TVN4_9BACT</name>
<protein>
    <submittedName>
        <fullName evidence="1">Uncharacterized protein</fullName>
    </submittedName>
</protein>
<dbReference type="Proteomes" id="UP000245533">
    <property type="component" value="Unassembled WGS sequence"/>
</dbReference>
<dbReference type="AlphaFoldDB" id="A0A316TVN4"/>
<gene>
    <name evidence="1" type="ORF">DDZ15_05180</name>
</gene>
<proteinExistence type="predicted"/>